<dbReference type="InterPro" id="IPR008266">
    <property type="entry name" value="Tyr_kinase_AS"/>
</dbReference>
<dbReference type="GO" id="GO:0008284">
    <property type="term" value="P:positive regulation of cell population proliferation"/>
    <property type="evidence" value="ECO:0007669"/>
    <property type="project" value="TreeGrafter"/>
</dbReference>
<keyword evidence="2" id="KW-0808">Transferase</keyword>
<keyword evidence="11" id="KW-1185">Reference proteome</keyword>
<keyword evidence="6" id="KW-0829">Tyrosine-protein kinase</keyword>
<dbReference type="GO" id="GO:0009925">
    <property type="term" value="C:basal plasma membrane"/>
    <property type="evidence" value="ECO:0007669"/>
    <property type="project" value="TreeGrafter"/>
</dbReference>
<dbReference type="PIRSF" id="PIRSF000615">
    <property type="entry name" value="TyrPK_CSF1-R"/>
    <property type="match status" value="1"/>
</dbReference>
<dbReference type="InterPro" id="IPR001245">
    <property type="entry name" value="Ser-Thr/Tyr_kinase_cat_dom"/>
</dbReference>
<evidence type="ECO:0000256" key="2">
    <source>
        <dbReference type="ARBA" id="ARBA00022679"/>
    </source>
</evidence>
<dbReference type="PANTHER" id="PTHR24416">
    <property type="entry name" value="TYROSINE-PROTEIN KINASE RECEPTOR"/>
    <property type="match status" value="1"/>
</dbReference>
<dbReference type="GO" id="GO:0007169">
    <property type="term" value="P:cell surface receptor protein tyrosine kinase signaling pathway"/>
    <property type="evidence" value="ECO:0007669"/>
    <property type="project" value="TreeGrafter"/>
</dbReference>
<comment type="catalytic activity">
    <reaction evidence="7">
        <text>L-tyrosyl-[protein] + ATP = O-phospho-L-tyrosyl-[protein] + ADP + H(+)</text>
        <dbReference type="Rhea" id="RHEA:10596"/>
        <dbReference type="Rhea" id="RHEA-COMP:10136"/>
        <dbReference type="Rhea" id="RHEA-COMP:20101"/>
        <dbReference type="ChEBI" id="CHEBI:15378"/>
        <dbReference type="ChEBI" id="CHEBI:30616"/>
        <dbReference type="ChEBI" id="CHEBI:46858"/>
        <dbReference type="ChEBI" id="CHEBI:61978"/>
        <dbReference type="ChEBI" id="CHEBI:456216"/>
        <dbReference type="EC" id="2.7.10.1"/>
    </reaction>
</comment>
<evidence type="ECO:0000256" key="1">
    <source>
        <dbReference type="ARBA" id="ARBA00004167"/>
    </source>
</evidence>
<dbReference type="PROSITE" id="PS00107">
    <property type="entry name" value="PROTEIN_KINASE_ATP"/>
    <property type="match status" value="1"/>
</dbReference>
<evidence type="ECO:0000313" key="11">
    <source>
        <dbReference type="Proteomes" id="UP000708208"/>
    </source>
</evidence>
<dbReference type="Pfam" id="PF07714">
    <property type="entry name" value="PK_Tyr_Ser-Thr"/>
    <property type="match status" value="1"/>
</dbReference>
<evidence type="ECO:0000256" key="6">
    <source>
        <dbReference type="ARBA" id="ARBA00023137"/>
    </source>
</evidence>
<dbReference type="PROSITE" id="PS50011">
    <property type="entry name" value="PROTEIN_KINASE_DOM"/>
    <property type="match status" value="1"/>
</dbReference>
<sequence>GKLRNLTPDEVNQFFEGNCSNLDKEKGGNQIAGLEDIIARPFTKIINSSDITIDFRSLLGKGEFGLVYKGDFYGLVVAVKTVKPSADIEMFKAILEEVKIMDYIGEHPNIIKFLGAETSNIQKKEIWIVLELSSKGNLREYLRNFQQRNDIHISENNKYDHELWTHTLISWCQQIACAMKYLEELKVIHGDLAARNILVFDNDKIKISDFGLSKRLYENPLYRKKTRGKIPWRWLALESLKFQEFSHKSDVWSFGITAWEIFTFGQVPYNEFINCSSDFVKQLESGLRLRRLEIGGDEIYEVLLKCWSANKNDRPSFTALQQYFGDLSGIPTDYI</sequence>
<evidence type="ECO:0000256" key="8">
    <source>
        <dbReference type="PROSITE-ProRule" id="PRU10141"/>
    </source>
</evidence>
<dbReference type="GO" id="GO:0004714">
    <property type="term" value="F:transmembrane receptor protein tyrosine kinase activity"/>
    <property type="evidence" value="ECO:0007669"/>
    <property type="project" value="UniProtKB-EC"/>
</dbReference>
<keyword evidence="3 8" id="KW-0547">Nucleotide-binding</keyword>
<dbReference type="InterPro" id="IPR017441">
    <property type="entry name" value="Protein_kinase_ATP_BS"/>
</dbReference>
<feature type="domain" description="Protein kinase" evidence="9">
    <location>
        <begin position="53"/>
        <end position="324"/>
    </location>
</feature>
<feature type="binding site" evidence="8">
    <location>
        <position position="80"/>
    </location>
    <ligand>
        <name>ATP</name>
        <dbReference type="ChEBI" id="CHEBI:30616"/>
    </ligand>
</feature>
<comment type="subcellular location">
    <subcellularLocation>
        <location evidence="1">Membrane</location>
        <topology evidence="1">Single-pass membrane protein</topology>
    </subcellularLocation>
</comment>
<keyword evidence="5 8" id="KW-0067">ATP-binding</keyword>
<evidence type="ECO:0000313" key="10">
    <source>
        <dbReference type="EMBL" id="CAG7719176.1"/>
    </source>
</evidence>
<dbReference type="PANTHER" id="PTHR24416:SF566">
    <property type="entry name" value="EPIDERMAL GROWTH FACTOR RECEPTOR"/>
    <property type="match status" value="1"/>
</dbReference>
<dbReference type="InterPro" id="IPR050122">
    <property type="entry name" value="RTK"/>
</dbReference>
<name>A0A8J2NN10_9HEXA</name>
<evidence type="ECO:0000259" key="9">
    <source>
        <dbReference type="PROSITE" id="PS50011"/>
    </source>
</evidence>
<dbReference type="Proteomes" id="UP000708208">
    <property type="component" value="Unassembled WGS sequence"/>
</dbReference>
<comment type="caution">
    <text evidence="10">The sequence shown here is derived from an EMBL/GenBank/DDBJ whole genome shotgun (WGS) entry which is preliminary data.</text>
</comment>
<accession>A0A8J2NN10</accession>
<dbReference type="EMBL" id="CAJVCH010059208">
    <property type="protein sequence ID" value="CAG7719176.1"/>
    <property type="molecule type" value="Genomic_DNA"/>
</dbReference>
<proteinExistence type="predicted"/>
<feature type="non-terminal residue" evidence="10">
    <location>
        <position position="335"/>
    </location>
</feature>
<dbReference type="PROSITE" id="PS00109">
    <property type="entry name" value="PROTEIN_KINASE_TYR"/>
    <property type="match status" value="1"/>
</dbReference>
<dbReference type="GO" id="GO:0043235">
    <property type="term" value="C:receptor complex"/>
    <property type="evidence" value="ECO:0007669"/>
    <property type="project" value="TreeGrafter"/>
</dbReference>
<dbReference type="InterPro" id="IPR000719">
    <property type="entry name" value="Prot_kinase_dom"/>
</dbReference>
<dbReference type="AlphaFoldDB" id="A0A8J2NN10"/>
<dbReference type="FunFam" id="1.10.510.10:FF:000554">
    <property type="entry name" value="Predicted protein"/>
    <property type="match status" value="1"/>
</dbReference>
<organism evidence="10 11">
    <name type="scientific">Allacma fusca</name>
    <dbReference type="NCBI Taxonomy" id="39272"/>
    <lineage>
        <taxon>Eukaryota</taxon>
        <taxon>Metazoa</taxon>
        <taxon>Ecdysozoa</taxon>
        <taxon>Arthropoda</taxon>
        <taxon>Hexapoda</taxon>
        <taxon>Collembola</taxon>
        <taxon>Symphypleona</taxon>
        <taxon>Sminthuridae</taxon>
        <taxon>Allacma</taxon>
    </lineage>
</organism>
<keyword evidence="4" id="KW-0418">Kinase</keyword>
<dbReference type="GO" id="GO:0022008">
    <property type="term" value="P:neurogenesis"/>
    <property type="evidence" value="ECO:0007669"/>
    <property type="project" value="TreeGrafter"/>
</dbReference>
<evidence type="ECO:0000256" key="3">
    <source>
        <dbReference type="ARBA" id="ARBA00022741"/>
    </source>
</evidence>
<evidence type="ECO:0000256" key="4">
    <source>
        <dbReference type="ARBA" id="ARBA00022777"/>
    </source>
</evidence>
<protein>
    <recommendedName>
        <fullName evidence="9">Protein kinase domain-containing protein</fullName>
    </recommendedName>
</protein>
<dbReference type="GO" id="GO:0043066">
    <property type="term" value="P:negative regulation of apoptotic process"/>
    <property type="evidence" value="ECO:0007669"/>
    <property type="project" value="TreeGrafter"/>
</dbReference>
<dbReference type="OrthoDB" id="3256376at2759"/>
<evidence type="ECO:0000256" key="7">
    <source>
        <dbReference type="ARBA" id="ARBA00051243"/>
    </source>
</evidence>
<dbReference type="GO" id="GO:0005524">
    <property type="term" value="F:ATP binding"/>
    <property type="evidence" value="ECO:0007669"/>
    <property type="project" value="UniProtKB-UniRule"/>
</dbReference>
<evidence type="ECO:0000256" key="5">
    <source>
        <dbReference type="ARBA" id="ARBA00022840"/>
    </source>
</evidence>
<reference evidence="10" key="1">
    <citation type="submission" date="2021-06" db="EMBL/GenBank/DDBJ databases">
        <authorList>
            <person name="Hodson N. C."/>
            <person name="Mongue J. A."/>
            <person name="Jaron S. K."/>
        </authorList>
    </citation>
    <scope>NUCLEOTIDE SEQUENCE</scope>
</reference>
<gene>
    <name evidence="10" type="ORF">AFUS01_LOCUS8514</name>
</gene>
<dbReference type="CDD" id="cd00192">
    <property type="entry name" value="PTKc"/>
    <property type="match status" value="1"/>
</dbReference>